<dbReference type="AlphaFoldDB" id="A0AAV2S4E5"/>
<organism evidence="2 3">
    <name type="scientific">Meganyctiphanes norvegica</name>
    <name type="common">Northern krill</name>
    <name type="synonym">Thysanopoda norvegica</name>
    <dbReference type="NCBI Taxonomy" id="48144"/>
    <lineage>
        <taxon>Eukaryota</taxon>
        <taxon>Metazoa</taxon>
        <taxon>Ecdysozoa</taxon>
        <taxon>Arthropoda</taxon>
        <taxon>Crustacea</taxon>
        <taxon>Multicrustacea</taxon>
        <taxon>Malacostraca</taxon>
        <taxon>Eumalacostraca</taxon>
        <taxon>Eucarida</taxon>
        <taxon>Euphausiacea</taxon>
        <taxon>Euphausiidae</taxon>
        <taxon>Meganyctiphanes</taxon>
    </lineage>
</organism>
<keyword evidence="1" id="KW-0472">Membrane</keyword>
<reference evidence="2 3" key="1">
    <citation type="submission" date="2024-05" db="EMBL/GenBank/DDBJ databases">
        <authorList>
            <person name="Wallberg A."/>
        </authorList>
    </citation>
    <scope>NUCLEOTIDE SEQUENCE [LARGE SCALE GENOMIC DNA]</scope>
</reference>
<comment type="caution">
    <text evidence="2">The sequence shown here is derived from an EMBL/GenBank/DDBJ whole genome shotgun (WGS) entry which is preliminary data.</text>
</comment>
<accession>A0AAV2S4E5</accession>
<evidence type="ECO:0000313" key="2">
    <source>
        <dbReference type="EMBL" id="CAL4163639.1"/>
    </source>
</evidence>
<keyword evidence="3" id="KW-1185">Reference proteome</keyword>
<gene>
    <name evidence="2" type="ORF">MNOR_LOCUS33035</name>
</gene>
<keyword evidence="1" id="KW-0812">Transmembrane</keyword>
<evidence type="ECO:0000256" key="1">
    <source>
        <dbReference type="SAM" id="Phobius"/>
    </source>
</evidence>
<sequence length="116" mass="13264">MEKYALLSIIVWIVVFLALYKYATIMIPLPGFQTSLYRQFTGNSISLDYTQFEHLLDGLGPIYLAADHPRLIQYVKDKVLIPPSKLPYNLSHPEQTNSSPEGQIQLVTKILNKKKN</sequence>
<proteinExistence type="predicted"/>
<dbReference type="EMBL" id="CAXKWB010046392">
    <property type="protein sequence ID" value="CAL4163639.1"/>
    <property type="molecule type" value="Genomic_DNA"/>
</dbReference>
<keyword evidence="1" id="KW-1133">Transmembrane helix</keyword>
<protein>
    <submittedName>
        <fullName evidence="2">Uncharacterized protein</fullName>
    </submittedName>
</protein>
<evidence type="ECO:0000313" key="3">
    <source>
        <dbReference type="Proteomes" id="UP001497623"/>
    </source>
</evidence>
<name>A0AAV2S4E5_MEGNR</name>
<dbReference type="Proteomes" id="UP001497623">
    <property type="component" value="Unassembled WGS sequence"/>
</dbReference>
<feature type="transmembrane region" description="Helical" evidence="1">
    <location>
        <begin position="6"/>
        <end position="29"/>
    </location>
</feature>